<accession>A0ABW5J1K0</accession>
<evidence type="ECO:0000313" key="1">
    <source>
        <dbReference type="EMBL" id="MFD2519836.1"/>
    </source>
</evidence>
<name>A0ABW5J1K0_9BACT</name>
<dbReference type="EMBL" id="JBHULC010000003">
    <property type="protein sequence ID" value="MFD2519836.1"/>
    <property type="molecule type" value="Genomic_DNA"/>
</dbReference>
<protein>
    <submittedName>
        <fullName evidence="1">Uncharacterized protein</fullName>
    </submittedName>
</protein>
<sequence>MERTRPDYLMDRLINNKLSSEELAELLAGIGETEMSPEYSTILERYFNQLLAEANQNKKTSSENDQ</sequence>
<comment type="caution">
    <text evidence="1">The sequence shown here is derived from an EMBL/GenBank/DDBJ whole genome shotgun (WGS) entry which is preliminary data.</text>
</comment>
<organism evidence="1 2">
    <name type="scientific">Emticicia soli</name>
    <dbReference type="NCBI Taxonomy" id="2027878"/>
    <lineage>
        <taxon>Bacteria</taxon>
        <taxon>Pseudomonadati</taxon>
        <taxon>Bacteroidota</taxon>
        <taxon>Cytophagia</taxon>
        <taxon>Cytophagales</taxon>
        <taxon>Leadbetterellaceae</taxon>
        <taxon>Emticicia</taxon>
    </lineage>
</organism>
<dbReference type="Proteomes" id="UP001597510">
    <property type="component" value="Unassembled WGS sequence"/>
</dbReference>
<keyword evidence="2" id="KW-1185">Reference proteome</keyword>
<dbReference type="RefSeq" id="WP_340236309.1">
    <property type="nucleotide sequence ID" value="NZ_JBBEWC010000006.1"/>
</dbReference>
<evidence type="ECO:0000313" key="2">
    <source>
        <dbReference type="Proteomes" id="UP001597510"/>
    </source>
</evidence>
<reference evidence="2" key="1">
    <citation type="journal article" date="2019" name="Int. J. Syst. Evol. Microbiol.">
        <title>The Global Catalogue of Microorganisms (GCM) 10K type strain sequencing project: providing services to taxonomists for standard genome sequencing and annotation.</title>
        <authorList>
            <consortium name="The Broad Institute Genomics Platform"/>
            <consortium name="The Broad Institute Genome Sequencing Center for Infectious Disease"/>
            <person name="Wu L."/>
            <person name="Ma J."/>
        </authorList>
    </citation>
    <scope>NUCLEOTIDE SEQUENCE [LARGE SCALE GENOMIC DNA]</scope>
    <source>
        <strain evidence="2">KCTC 52344</strain>
    </source>
</reference>
<gene>
    <name evidence="1" type="ORF">ACFSR2_03000</name>
</gene>
<proteinExistence type="predicted"/>